<reference evidence="3" key="1">
    <citation type="journal article" date="2023" name="Mol. Phylogenet. Evol.">
        <title>Genome-scale phylogeny and comparative genomics of the fungal order Sordariales.</title>
        <authorList>
            <person name="Hensen N."/>
            <person name="Bonometti L."/>
            <person name="Westerberg I."/>
            <person name="Brannstrom I.O."/>
            <person name="Guillou S."/>
            <person name="Cros-Aarteil S."/>
            <person name="Calhoun S."/>
            <person name="Haridas S."/>
            <person name="Kuo A."/>
            <person name="Mondo S."/>
            <person name="Pangilinan J."/>
            <person name="Riley R."/>
            <person name="LaButti K."/>
            <person name="Andreopoulos B."/>
            <person name="Lipzen A."/>
            <person name="Chen C."/>
            <person name="Yan M."/>
            <person name="Daum C."/>
            <person name="Ng V."/>
            <person name="Clum A."/>
            <person name="Steindorff A."/>
            <person name="Ohm R.A."/>
            <person name="Martin F."/>
            <person name="Silar P."/>
            <person name="Natvig D.O."/>
            <person name="Lalanne C."/>
            <person name="Gautier V."/>
            <person name="Ament-Velasquez S.L."/>
            <person name="Kruys A."/>
            <person name="Hutchinson M.I."/>
            <person name="Powell A.J."/>
            <person name="Barry K."/>
            <person name="Miller A.N."/>
            <person name="Grigoriev I.V."/>
            <person name="Debuchy R."/>
            <person name="Gladieux P."/>
            <person name="Hiltunen Thoren M."/>
            <person name="Johannesson H."/>
        </authorList>
    </citation>
    <scope>NUCLEOTIDE SEQUENCE</scope>
    <source>
        <strain evidence="3">CBS 958.72</strain>
    </source>
</reference>
<feature type="coiled-coil region" evidence="1">
    <location>
        <begin position="53"/>
        <end position="80"/>
    </location>
</feature>
<protein>
    <submittedName>
        <fullName evidence="3">Uncharacterized protein</fullName>
    </submittedName>
</protein>
<keyword evidence="4" id="KW-1185">Reference proteome</keyword>
<evidence type="ECO:0000313" key="4">
    <source>
        <dbReference type="Proteomes" id="UP001287356"/>
    </source>
</evidence>
<comment type="caution">
    <text evidence="3">The sequence shown here is derived from an EMBL/GenBank/DDBJ whole genome shotgun (WGS) entry which is preliminary data.</text>
</comment>
<dbReference type="AlphaFoldDB" id="A0AAE0JV17"/>
<evidence type="ECO:0000256" key="2">
    <source>
        <dbReference type="SAM" id="MobiDB-lite"/>
    </source>
</evidence>
<name>A0AAE0JV17_9PEZI</name>
<evidence type="ECO:0000256" key="1">
    <source>
        <dbReference type="SAM" id="Coils"/>
    </source>
</evidence>
<dbReference type="Proteomes" id="UP001287356">
    <property type="component" value="Unassembled WGS sequence"/>
</dbReference>
<accession>A0AAE0JV17</accession>
<feature type="compositionally biased region" description="Low complexity" evidence="2">
    <location>
        <begin position="179"/>
        <end position="204"/>
    </location>
</feature>
<organism evidence="3 4">
    <name type="scientific">Lasiosphaeria ovina</name>
    <dbReference type="NCBI Taxonomy" id="92902"/>
    <lineage>
        <taxon>Eukaryota</taxon>
        <taxon>Fungi</taxon>
        <taxon>Dikarya</taxon>
        <taxon>Ascomycota</taxon>
        <taxon>Pezizomycotina</taxon>
        <taxon>Sordariomycetes</taxon>
        <taxon>Sordariomycetidae</taxon>
        <taxon>Sordariales</taxon>
        <taxon>Lasiosphaeriaceae</taxon>
        <taxon>Lasiosphaeria</taxon>
    </lineage>
</organism>
<dbReference type="EMBL" id="JAULSN010000009">
    <property type="protein sequence ID" value="KAK3364869.1"/>
    <property type="molecule type" value="Genomic_DNA"/>
</dbReference>
<sequence>MGEAVRSFFIEDDDAADDGVGALVPWEGSFPPRNELVIGGAARIIISRPQEERDSLKRLNRRLSEELNKSTGKLNQATKKHAARRVAGIIIGFAFGLLCLRRPSGGACGGLLATLEEPGTGSISQAGVPAFAYNAANAGRGGIAAQRAAQALESSYGPRAAASASISAIQSGMAQQTNPAQLAQRPRQPPQQQQQQPTPRPKQLGASPSPTPPRPQQHCRPSSMLFFFI</sequence>
<gene>
    <name evidence="3" type="ORF">B0T24DRAFT_712189</name>
</gene>
<evidence type="ECO:0000313" key="3">
    <source>
        <dbReference type="EMBL" id="KAK3364869.1"/>
    </source>
</evidence>
<reference evidence="3" key="2">
    <citation type="submission" date="2023-06" db="EMBL/GenBank/DDBJ databases">
        <authorList>
            <consortium name="Lawrence Berkeley National Laboratory"/>
            <person name="Haridas S."/>
            <person name="Hensen N."/>
            <person name="Bonometti L."/>
            <person name="Westerberg I."/>
            <person name="Brannstrom I.O."/>
            <person name="Guillou S."/>
            <person name="Cros-Aarteil S."/>
            <person name="Calhoun S."/>
            <person name="Kuo A."/>
            <person name="Mondo S."/>
            <person name="Pangilinan J."/>
            <person name="Riley R."/>
            <person name="Labutti K."/>
            <person name="Andreopoulos B."/>
            <person name="Lipzen A."/>
            <person name="Chen C."/>
            <person name="Yanf M."/>
            <person name="Daum C."/>
            <person name="Ng V."/>
            <person name="Clum A."/>
            <person name="Steindorff A."/>
            <person name="Ohm R."/>
            <person name="Martin F."/>
            <person name="Silar P."/>
            <person name="Natvig D."/>
            <person name="Lalanne C."/>
            <person name="Gautier V."/>
            <person name="Ament-Velasquez S.L."/>
            <person name="Kruys A."/>
            <person name="Hutchinson M.I."/>
            <person name="Powell A.J."/>
            <person name="Barry K."/>
            <person name="Miller A.N."/>
            <person name="Grigoriev I.V."/>
            <person name="Debuchy R."/>
            <person name="Gladieux P."/>
            <person name="Thoren M.H."/>
            <person name="Johannesson H."/>
        </authorList>
    </citation>
    <scope>NUCLEOTIDE SEQUENCE</scope>
    <source>
        <strain evidence="3">CBS 958.72</strain>
    </source>
</reference>
<feature type="region of interest" description="Disordered" evidence="2">
    <location>
        <begin position="167"/>
        <end position="221"/>
    </location>
</feature>
<proteinExistence type="predicted"/>
<keyword evidence="1" id="KW-0175">Coiled coil</keyword>